<dbReference type="InterPro" id="IPR036388">
    <property type="entry name" value="WH-like_DNA-bd_sf"/>
</dbReference>
<dbReference type="EMBL" id="LAZR01001384">
    <property type="protein sequence ID" value="KKN45515.1"/>
    <property type="molecule type" value="Genomic_DNA"/>
</dbReference>
<dbReference type="CDD" id="cd07377">
    <property type="entry name" value="WHTH_GntR"/>
    <property type="match status" value="1"/>
</dbReference>
<dbReference type="Gene3D" id="1.10.10.10">
    <property type="entry name" value="Winged helix-like DNA-binding domain superfamily/Winged helix DNA-binding domain"/>
    <property type="match status" value="1"/>
</dbReference>
<keyword evidence="3" id="KW-0804">Transcription</keyword>
<dbReference type="PANTHER" id="PTHR44846">
    <property type="entry name" value="MANNOSYL-D-GLYCERATE TRANSPORT/METABOLISM SYSTEM REPRESSOR MNGR-RELATED"/>
    <property type="match status" value="1"/>
</dbReference>
<dbReference type="InterPro" id="IPR000524">
    <property type="entry name" value="Tscrpt_reg_HTH_GntR"/>
</dbReference>
<reference evidence="5" key="1">
    <citation type="journal article" date="2015" name="Nature">
        <title>Complex archaea that bridge the gap between prokaryotes and eukaryotes.</title>
        <authorList>
            <person name="Spang A."/>
            <person name="Saw J.H."/>
            <person name="Jorgensen S.L."/>
            <person name="Zaremba-Niedzwiedzka K."/>
            <person name="Martijn J."/>
            <person name="Lind A.E."/>
            <person name="van Eijk R."/>
            <person name="Schleper C."/>
            <person name="Guy L."/>
            <person name="Ettema T.J."/>
        </authorList>
    </citation>
    <scope>NUCLEOTIDE SEQUENCE</scope>
</reference>
<comment type="caution">
    <text evidence="5">The sequence shown here is derived from an EMBL/GenBank/DDBJ whole genome shotgun (WGS) entry which is preliminary data.</text>
</comment>
<dbReference type="Gene3D" id="3.40.1410.10">
    <property type="entry name" value="Chorismate lyase-like"/>
    <property type="match status" value="1"/>
</dbReference>
<dbReference type="Pfam" id="PF07702">
    <property type="entry name" value="UTRA"/>
    <property type="match status" value="1"/>
</dbReference>
<dbReference type="SMART" id="SM00345">
    <property type="entry name" value="HTH_GNTR"/>
    <property type="match status" value="1"/>
</dbReference>
<feature type="domain" description="HTH gntR-type" evidence="4">
    <location>
        <begin position="4"/>
        <end position="72"/>
    </location>
</feature>
<sequence>MNPLTTYHSVAVRLQSWIHSGELPAGSQLPSERRICERLGVSRVNARDALHLLEGKGLIYRLNRIGWFVASAPFIYDPTRAHSLLEEANTHHRQLDTQLIKAERIPAPASVSQKLAVSATTGVLQVVRRRAVDGRWVLLETCYFREDRFPGLLQQNLKGSLTRLTQNVYGYKRRQLDVAISSKLLSEYQALQLRVREGSAALKLVRDVIVEQACIAVEIEYWLHDAIEMRMRGQATLKDTF</sequence>
<gene>
    <name evidence="5" type="ORF">LCGC14_0682270</name>
</gene>
<dbReference type="SMART" id="SM00866">
    <property type="entry name" value="UTRA"/>
    <property type="match status" value="1"/>
</dbReference>
<dbReference type="InterPro" id="IPR036390">
    <property type="entry name" value="WH_DNA-bd_sf"/>
</dbReference>
<protein>
    <recommendedName>
        <fullName evidence="4">HTH gntR-type domain-containing protein</fullName>
    </recommendedName>
</protein>
<evidence type="ECO:0000259" key="4">
    <source>
        <dbReference type="PROSITE" id="PS50949"/>
    </source>
</evidence>
<dbReference type="GO" id="GO:0045892">
    <property type="term" value="P:negative regulation of DNA-templated transcription"/>
    <property type="evidence" value="ECO:0007669"/>
    <property type="project" value="TreeGrafter"/>
</dbReference>
<evidence type="ECO:0000256" key="2">
    <source>
        <dbReference type="ARBA" id="ARBA00023125"/>
    </source>
</evidence>
<organism evidence="5">
    <name type="scientific">marine sediment metagenome</name>
    <dbReference type="NCBI Taxonomy" id="412755"/>
    <lineage>
        <taxon>unclassified sequences</taxon>
        <taxon>metagenomes</taxon>
        <taxon>ecological metagenomes</taxon>
    </lineage>
</organism>
<dbReference type="PROSITE" id="PS50949">
    <property type="entry name" value="HTH_GNTR"/>
    <property type="match status" value="1"/>
</dbReference>
<accession>A0A0F9QMV1</accession>
<evidence type="ECO:0000256" key="1">
    <source>
        <dbReference type="ARBA" id="ARBA00023015"/>
    </source>
</evidence>
<dbReference type="SUPFAM" id="SSF46785">
    <property type="entry name" value="Winged helix' DNA-binding domain"/>
    <property type="match status" value="1"/>
</dbReference>
<keyword evidence="1" id="KW-0805">Transcription regulation</keyword>
<dbReference type="SUPFAM" id="SSF64288">
    <property type="entry name" value="Chorismate lyase-like"/>
    <property type="match status" value="1"/>
</dbReference>
<dbReference type="GO" id="GO:0003677">
    <property type="term" value="F:DNA binding"/>
    <property type="evidence" value="ECO:0007669"/>
    <property type="project" value="UniProtKB-KW"/>
</dbReference>
<dbReference type="Pfam" id="PF00392">
    <property type="entry name" value="GntR"/>
    <property type="match status" value="1"/>
</dbReference>
<dbReference type="InterPro" id="IPR050679">
    <property type="entry name" value="Bact_HTH_transcr_reg"/>
</dbReference>
<evidence type="ECO:0000313" key="5">
    <source>
        <dbReference type="EMBL" id="KKN45515.1"/>
    </source>
</evidence>
<dbReference type="InterPro" id="IPR028978">
    <property type="entry name" value="Chorismate_lyase_/UTRA_dom_sf"/>
</dbReference>
<keyword evidence="2" id="KW-0238">DNA-binding</keyword>
<dbReference type="AlphaFoldDB" id="A0A0F9QMV1"/>
<dbReference type="PANTHER" id="PTHR44846:SF1">
    <property type="entry name" value="MANNOSYL-D-GLYCERATE TRANSPORT_METABOLISM SYSTEM REPRESSOR MNGR-RELATED"/>
    <property type="match status" value="1"/>
</dbReference>
<name>A0A0F9QMV1_9ZZZZ</name>
<dbReference type="InterPro" id="IPR011663">
    <property type="entry name" value="UTRA"/>
</dbReference>
<dbReference type="GO" id="GO:0003700">
    <property type="term" value="F:DNA-binding transcription factor activity"/>
    <property type="evidence" value="ECO:0007669"/>
    <property type="project" value="InterPro"/>
</dbReference>
<evidence type="ECO:0000256" key="3">
    <source>
        <dbReference type="ARBA" id="ARBA00023163"/>
    </source>
</evidence>
<proteinExistence type="predicted"/>
<dbReference type="PRINTS" id="PR00035">
    <property type="entry name" value="HTHGNTR"/>
</dbReference>